<keyword evidence="2" id="KW-1185">Reference proteome</keyword>
<organism evidence="1 2">
    <name type="scientific">Rhodovulum bhavnagarense</name>
    <dbReference type="NCBI Taxonomy" id="992286"/>
    <lineage>
        <taxon>Bacteria</taxon>
        <taxon>Pseudomonadati</taxon>
        <taxon>Pseudomonadota</taxon>
        <taxon>Alphaproteobacteria</taxon>
        <taxon>Rhodobacterales</taxon>
        <taxon>Paracoccaceae</taxon>
        <taxon>Rhodovulum</taxon>
    </lineage>
</organism>
<reference evidence="1 2" key="1">
    <citation type="submission" date="2019-03" db="EMBL/GenBank/DDBJ databases">
        <title>Genomic Encyclopedia of Type Strains, Phase IV (KMG-IV): sequencing the most valuable type-strain genomes for metagenomic binning, comparative biology and taxonomic classification.</title>
        <authorList>
            <person name="Goeker M."/>
        </authorList>
    </citation>
    <scope>NUCLEOTIDE SEQUENCE [LARGE SCALE GENOMIC DNA]</scope>
    <source>
        <strain evidence="1 2">DSM 24766</strain>
    </source>
</reference>
<evidence type="ECO:0000313" key="2">
    <source>
        <dbReference type="Proteomes" id="UP000295050"/>
    </source>
</evidence>
<feature type="non-terminal residue" evidence="1">
    <location>
        <position position="31"/>
    </location>
</feature>
<name>A0A4V2SVT7_9RHOB</name>
<evidence type="ECO:0000313" key="1">
    <source>
        <dbReference type="EMBL" id="TCP59776.1"/>
    </source>
</evidence>
<protein>
    <submittedName>
        <fullName evidence="1">Uncharacterized protein</fullName>
    </submittedName>
</protein>
<gene>
    <name evidence="1" type="ORF">EV663_11672</name>
</gene>
<sequence>MDLHRFRSDLLRAILAIEETGYGSDTQRRVQ</sequence>
<accession>A0A4V2SVT7</accession>
<proteinExistence type="predicted"/>
<dbReference type="AlphaFoldDB" id="A0A4V2SVT7"/>
<dbReference type="Proteomes" id="UP000295050">
    <property type="component" value="Unassembled WGS sequence"/>
</dbReference>
<dbReference type="EMBL" id="SLXU01000016">
    <property type="protein sequence ID" value="TCP59776.1"/>
    <property type="molecule type" value="Genomic_DNA"/>
</dbReference>
<comment type="caution">
    <text evidence="1">The sequence shown here is derived from an EMBL/GenBank/DDBJ whole genome shotgun (WGS) entry which is preliminary data.</text>
</comment>